<gene>
    <name evidence="1" type="ORF">BFJ69_g17963</name>
</gene>
<name>A0A420M6U0_FUSOX</name>
<accession>A0A420M6U0</accession>
<proteinExistence type="predicted"/>
<dbReference type="VEuPathDB" id="FungiDB:HZS61_011144"/>
<evidence type="ECO:0000313" key="1">
    <source>
        <dbReference type="EMBL" id="RKK51091.1"/>
    </source>
</evidence>
<evidence type="ECO:0000313" key="2">
    <source>
        <dbReference type="Proteomes" id="UP000285084"/>
    </source>
</evidence>
<dbReference type="EMBL" id="MRCX01001244">
    <property type="protein sequence ID" value="RKK51091.1"/>
    <property type="molecule type" value="Genomic_DNA"/>
</dbReference>
<reference evidence="1 2" key="1">
    <citation type="journal article" date="2018" name="Sci. Rep.">
        <title>Characterisation of pathogen-specific regions and novel effector candidates in Fusarium oxysporum f. sp. cepae.</title>
        <authorList>
            <person name="Armitage A.D."/>
            <person name="Taylor A."/>
            <person name="Sobczyk M.K."/>
            <person name="Baxter L."/>
            <person name="Greenfield B.P."/>
            <person name="Bates H.J."/>
            <person name="Wilson F."/>
            <person name="Jackson A.C."/>
            <person name="Ott S."/>
            <person name="Harrison R.J."/>
            <person name="Clarkson J.P."/>
        </authorList>
    </citation>
    <scope>NUCLEOTIDE SEQUENCE [LARGE SCALE GENOMIC DNA]</scope>
    <source>
        <strain evidence="1 2">Fo_A13</strain>
    </source>
</reference>
<protein>
    <submittedName>
        <fullName evidence="1">Uncharacterized protein</fullName>
    </submittedName>
</protein>
<dbReference type="AlphaFoldDB" id="A0A420M6U0"/>
<dbReference type="Proteomes" id="UP000285084">
    <property type="component" value="Unassembled WGS sequence"/>
</dbReference>
<organism evidence="1 2">
    <name type="scientific">Fusarium oxysporum</name>
    <name type="common">Fusarium vascular wilt</name>
    <dbReference type="NCBI Taxonomy" id="5507"/>
    <lineage>
        <taxon>Eukaryota</taxon>
        <taxon>Fungi</taxon>
        <taxon>Dikarya</taxon>
        <taxon>Ascomycota</taxon>
        <taxon>Pezizomycotina</taxon>
        <taxon>Sordariomycetes</taxon>
        <taxon>Hypocreomycetidae</taxon>
        <taxon>Hypocreales</taxon>
        <taxon>Nectriaceae</taxon>
        <taxon>Fusarium</taxon>
        <taxon>Fusarium oxysporum species complex</taxon>
    </lineage>
</organism>
<sequence length="80" mass="8772">MTESNENAGNSETTNGEFVMIDQKIFGTSSRDRLMSWKAGGGRINIDGQFKATASTQDNVDLPKGTYLAVEATKFKCVYK</sequence>
<dbReference type="VEuPathDB" id="FungiDB:FOMG_15997"/>
<comment type="caution">
    <text evidence="1">The sequence shown here is derived from an EMBL/GenBank/DDBJ whole genome shotgun (WGS) entry which is preliminary data.</text>
</comment>